<feature type="region of interest" description="Disordered" evidence="1">
    <location>
        <begin position="888"/>
        <end position="1076"/>
    </location>
</feature>
<dbReference type="EMBL" id="CAMXCT020001304">
    <property type="protein sequence ID" value="CAL1142195.1"/>
    <property type="molecule type" value="Genomic_DNA"/>
</dbReference>
<feature type="compositionally biased region" description="Basic and acidic residues" evidence="1">
    <location>
        <begin position="857"/>
        <end position="868"/>
    </location>
</feature>
<dbReference type="EMBL" id="CAMXCT010001304">
    <property type="protein sequence ID" value="CAI3988820.1"/>
    <property type="molecule type" value="Genomic_DNA"/>
</dbReference>
<keyword evidence="4" id="KW-1185">Reference proteome</keyword>
<feature type="compositionally biased region" description="Basic and acidic residues" evidence="1">
    <location>
        <begin position="1048"/>
        <end position="1076"/>
    </location>
</feature>
<feature type="compositionally biased region" description="Low complexity" evidence="1">
    <location>
        <begin position="925"/>
        <end position="940"/>
    </location>
</feature>
<proteinExistence type="predicted"/>
<feature type="compositionally biased region" description="Basic and acidic residues" evidence="1">
    <location>
        <begin position="986"/>
        <end position="1020"/>
    </location>
</feature>
<feature type="compositionally biased region" description="Basic and acidic residues" evidence="1">
    <location>
        <begin position="809"/>
        <end position="823"/>
    </location>
</feature>
<dbReference type="EMBL" id="CAMXCT030001304">
    <property type="protein sequence ID" value="CAL4776132.1"/>
    <property type="molecule type" value="Genomic_DNA"/>
</dbReference>
<gene>
    <name evidence="2" type="ORF">C1SCF055_LOCUS15943</name>
</gene>
<reference evidence="3" key="2">
    <citation type="submission" date="2024-04" db="EMBL/GenBank/DDBJ databases">
        <authorList>
            <person name="Chen Y."/>
            <person name="Shah S."/>
            <person name="Dougan E. K."/>
            <person name="Thang M."/>
            <person name="Chan C."/>
        </authorList>
    </citation>
    <scope>NUCLEOTIDE SEQUENCE [LARGE SCALE GENOMIC DNA]</scope>
</reference>
<accession>A0A9P1FW03</accession>
<sequence>MVACKREAKEFYKEDTEKADEVVTKLNNAFMSRDYMSEVMACIDSAVPNWNVRHLSLWSELVCPEVPETDTVDLEAVEEATAIALYQEVKSKLSLDETAWASYRRLLTKKAARDHVVTVQHAKAQNTIGLGIAESYMEKNCNVNMVKDLGTMPNVDAWLKQAAAELKVKPEQLFVVVLTDYTKHGTLTTNMLNKHTALMTKCMAKNPKRSAGLIMAPLLAGTAGGGSLRSDWRLIENKLEENKLGVRDIRVAVDMQGIHRNSERPAYFQAWITVPDLYLPTKGTAYRANRHDDQQVKPGEVSEICSGELWRLQGLPFDMLPAALSEGDFRVPSAKAHLCAQDGRKNLTDLQETAQWLAGEAVTSSLLKALLGENLKRAAVIHTTPYCASVEKACLSLKVPILSVTESSVNHSFTLLSVSQGLLEDWKNAVGGIGRSLPKYQKEPTEQDTMAVEAEVPTLHLCEVKDEMLQVPMTVRQQYLQDPVRSCEWKAILKEFDRKWTTDTSAQQSSGDSVQQSNGSGNQGFKWEEIFADEPSTRSDLESRYGTPAASFAINETLSACIVEGPRLFLVSSGEAEFGTKEPIVCYGAGVWLLDSKAETFRQENPGKGYKFELEDDKSLAVLEDSDGNDGEPTTLRTIIQSVEQSGTVDFELAGHDLSRPPEVCQGSDTTDRFDVSVKDSMIWKPSNVQIRNLKAKNCASYFDAKQVLESKAVLQSDVEFTEPAPPSCGFHTIEAPVSTQLVGLGWNPRTGMMALPVGVSDSDVRVSLDEKFLDASNSPRTEPPSSPRPPLRRSTKLSAAKSKASPSKPEDLPGDDISHGDMDEPLTDLCDSQHLDACEIPGPADLTPTLSPGSPWEKDSDEQKQKWKEITDKCLKSKSPLVRYLAKTADPPPEIPKAADTPPELPDSQETVVMMGASSPMPLAKAKATAKAKGAATAKSKSKAKAKARRPRERKSEEHKAKIHREGVPRVQPQEDGRKCKKGNKNVDSKDIPKPELDCEDKLKNQKSKQVIEPKPETKKRSRASRPSSTLQPAPKTSKTSRASKTKQPDETPKTKVPEQIPEERHPKKIVFFER</sequence>
<organism evidence="2">
    <name type="scientific">Cladocopium goreaui</name>
    <dbReference type="NCBI Taxonomy" id="2562237"/>
    <lineage>
        <taxon>Eukaryota</taxon>
        <taxon>Sar</taxon>
        <taxon>Alveolata</taxon>
        <taxon>Dinophyceae</taxon>
        <taxon>Suessiales</taxon>
        <taxon>Symbiodiniaceae</taxon>
        <taxon>Cladocopium</taxon>
    </lineage>
</organism>
<name>A0A9P1FW03_9DINO</name>
<evidence type="ECO:0000313" key="2">
    <source>
        <dbReference type="EMBL" id="CAI3988820.1"/>
    </source>
</evidence>
<reference evidence="2" key="1">
    <citation type="submission" date="2022-10" db="EMBL/GenBank/DDBJ databases">
        <authorList>
            <person name="Chen Y."/>
            <person name="Dougan E. K."/>
            <person name="Chan C."/>
            <person name="Rhodes N."/>
            <person name="Thang M."/>
        </authorList>
    </citation>
    <scope>NUCLEOTIDE SEQUENCE</scope>
</reference>
<evidence type="ECO:0000313" key="3">
    <source>
        <dbReference type="EMBL" id="CAL1142195.1"/>
    </source>
</evidence>
<feature type="non-terminal residue" evidence="2">
    <location>
        <position position="1076"/>
    </location>
</feature>
<feature type="compositionally biased region" description="Basic residues" evidence="1">
    <location>
        <begin position="941"/>
        <end position="954"/>
    </location>
</feature>
<comment type="caution">
    <text evidence="2">The sequence shown here is derived from an EMBL/GenBank/DDBJ whole genome shotgun (WGS) entry which is preliminary data.</text>
</comment>
<protein>
    <submittedName>
        <fullName evidence="2">Uncharacterized protein</fullName>
    </submittedName>
</protein>
<dbReference type="Proteomes" id="UP001152797">
    <property type="component" value="Unassembled WGS sequence"/>
</dbReference>
<evidence type="ECO:0000313" key="4">
    <source>
        <dbReference type="Proteomes" id="UP001152797"/>
    </source>
</evidence>
<feature type="region of interest" description="Disordered" evidence="1">
    <location>
        <begin position="503"/>
        <end position="525"/>
    </location>
</feature>
<feature type="compositionally biased region" description="Low complexity" evidence="1">
    <location>
        <begin position="797"/>
        <end position="808"/>
    </location>
</feature>
<evidence type="ECO:0000256" key="1">
    <source>
        <dbReference type="SAM" id="MobiDB-lite"/>
    </source>
</evidence>
<feature type="compositionally biased region" description="Basic and acidic residues" evidence="1">
    <location>
        <begin position="955"/>
        <end position="979"/>
    </location>
</feature>
<dbReference type="AlphaFoldDB" id="A0A9P1FW03"/>
<feature type="region of interest" description="Disordered" evidence="1">
    <location>
        <begin position="772"/>
        <end position="868"/>
    </location>
</feature>
<feature type="compositionally biased region" description="Polar residues" evidence="1">
    <location>
        <begin position="503"/>
        <end position="520"/>
    </location>
</feature>